<dbReference type="AlphaFoldDB" id="A0A553PPL4"/>
<protein>
    <recommendedName>
        <fullName evidence="2">Peptidase S1 domain-containing protein</fullName>
    </recommendedName>
</protein>
<organism evidence="3 4">
    <name type="scientific">Tigriopus californicus</name>
    <name type="common">Marine copepod</name>
    <dbReference type="NCBI Taxonomy" id="6832"/>
    <lineage>
        <taxon>Eukaryota</taxon>
        <taxon>Metazoa</taxon>
        <taxon>Ecdysozoa</taxon>
        <taxon>Arthropoda</taxon>
        <taxon>Crustacea</taxon>
        <taxon>Multicrustacea</taxon>
        <taxon>Hexanauplia</taxon>
        <taxon>Copepoda</taxon>
        <taxon>Harpacticoida</taxon>
        <taxon>Harpacticidae</taxon>
        <taxon>Tigriopus</taxon>
    </lineage>
</organism>
<dbReference type="InterPro" id="IPR043504">
    <property type="entry name" value="Peptidase_S1_PA_chymotrypsin"/>
</dbReference>
<keyword evidence="1" id="KW-1015">Disulfide bond</keyword>
<dbReference type="Gene3D" id="2.40.10.10">
    <property type="entry name" value="Trypsin-like serine proteases"/>
    <property type="match status" value="1"/>
</dbReference>
<dbReference type="GO" id="GO:0004252">
    <property type="term" value="F:serine-type endopeptidase activity"/>
    <property type="evidence" value="ECO:0007669"/>
    <property type="project" value="InterPro"/>
</dbReference>
<evidence type="ECO:0000313" key="4">
    <source>
        <dbReference type="Proteomes" id="UP000318571"/>
    </source>
</evidence>
<dbReference type="InterPro" id="IPR001254">
    <property type="entry name" value="Trypsin_dom"/>
</dbReference>
<accession>A0A553PPL4</accession>
<dbReference type="GO" id="GO:0006508">
    <property type="term" value="P:proteolysis"/>
    <property type="evidence" value="ECO:0007669"/>
    <property type="project" value="InterPro"/>
</dbReference>
<evidence type="ECO:0000313" key="3">
    <source>
        <dbReference type="EMBL" id="TRY79627.1"/>
    </source>
</evidence>
<comment type="caution">
    <text evidence="3">The sequence shown here is derived from an EMBL/GenBank/DDBJ whole genome shotgun (WGS) entry which is preliminary data.</text>
</comment>
<evidence type="ECO:0000256" key="1">
    <source>
        <dbReference type="ARBA" id="ARBA00023157"/>
    </source>
</evidence>
<dbReference type="SUPFAM" id="SSF50494">
    <property type="entry name" value="Trypsin-like serine proteases"/>
    <property type="match status" value="1"/>
</dbReference>
<sequence>MCGVNLKLQGFAGPRVVSTSNGDTGPPGSWPWMVSAGELSSEGVWEHRCGGTIIASNLVLTVAHCAFDDRWLIRTGDRDLNSSFDDAKVITRRIKKIHVHPKYVYDLTAYYDVAIWELDEDVEYNIFHRPICLPREPSLDLDKYEGDQVTVLGKRPKEHRESPMQREVRQKLESFEPFDFQLFYLKSLSKFKPCKIKSK</sequence>
<dbReference type="Proteomes" id="UP000318571">
    <property type="component" value="Chromosome 6"/>
</dbReference>
<dbReference type="STRING" id="6832.A0A553PPL4"/>
<dbReference type="PANTHER" id="PTHR24252:SF11">
    <property type="entry name" value="ATRIAL NATRIURETIC PEPTIDE-CONVERTING ENZYME ISOFORM X1"/>
    <property type="match status" value="1"/>
</dbReference>
<reference evidence="3 4" key="1">
    <citation type="journal article" date="2018" name="Nat. Ecol. Evol.">
        <title>Genomic signatures of mitonuclear coevolution across populations of Tigriopus californicus.</title>
        <authorList>
            <person name="Barreto F.S."/>
            <person name="Watson E.T."/>
            <person name="Lima T.G."/>
            <person name="Willett C.S."/>
            <person name="Edmands S."/>
            <person name="Li W."/>
            <person name="Burton R.S."/>
        </authorList>
    </citation>
    <scope>NUCLEOTIDE SEQUENCE [LARGE SCALE GENOMIC DNA]</scope>
    <source>
        <strain evidence="3 4">San Diego</strain>
    </source>
</reference>
<gene>
    <name evidence="3" type="ORF">TCAL_13575</name>
</gene>
<name>A0A553PPL4_TIGCA</name>
<dbReference type="Pfam" id="PF00089">
    <property type="entry name" value="Trypsin"/>
    <property type="match status" value="1"/>
</dbReference>
<dbReference type="PANTHER" id="PTHR24252">
    <property type="entry name" value="ACROSIN-RELATED"/>
    <property type="match status" value="1"/>
</dbReference>
<feature type="domain" description="Peptidase S1" evidence="2">
    <location>
        <begin position="19"/>
        <end position="153"/>
    </location>
</feature>
<dbReference type="EMBL" id="VCGU01000002">
    <property type="protein sequence ID" value="TRY79627.1"/>
    <property type="molecule type" value="Genomic_DNA"/>
</dbReference>
<dbReference type="InterPro" id="IPR009003">
    <property type="entry name" value="Peptidase_S1_PA"/>
</dbReference>
<evidence type="ECO:0000259" key="2">
    <source>
        <dbReference type="PROSITE" id="PS50240"/>
    </source>
</evidence>
<dbReference type="SMART" id="SM00020">
    <property type="entry name" value="Tryp_SPc"/>
    <property type="match status" value="1"/>
</dbReference>
<dbReference type="PROSITE" id="PS50240">
    <property type="entry name" value="TRYPSIN_DOM"/>
    <property type="match status" value="1"/>
</dbReference>
<proteinExistence type="predicted"/>
<keyword evidence="4" id="KW-1185">Reference proteome</keyword>
<dbReference type="OMA" id="ARAYHDI"/>